<dbReference type="PRINTS" id="PR01950">
    <property type="entry name" value="LANCSUPER"/>
</dbReference>
<dbReference type="Proteomes" id="UP001327027">
    <property type="component" value="Unassembled WGS sequence"/>
</dbReference>
<dbReference type="SUPFAM" id="SSF158745">
    <property type="entry name" value="LanC-like"/>
    <property type="match status" value="1"/>
</dbReference>
<dbReference type="Gene3D" id="1.50.10.20">
    <property type="match status" value="1"/>
</dbReference>
<dbReference type="InterPro" id="IPR007822">
    <property type="entry name" value="LANC-like"/>
</dbReference>
<dbReference type="RefSeq" id="WP_324181576.1">
    <property type="nucleotide sequence ID" value="NZ_BAABAW010000014.1"/>
</dbReference>
<sequence>METTAKILTKLEDVLYTKAEKVNLPIIDEDLGVIIFFATLYNNTKDESYKQKALQLFNKTVKVFADHELNYSMIHGFEGIFWTVNYLYESNILENEDILANLEPYLLESIEYDLQNHNYNILHGCLGKIQYYLYSKSVDQEKASNVINRVIQSLYNNRIEENGSINWKDLRLKTGLNIGFFNGHPAVLKFLVRLKEFGYQNEQIDEMINKLVDTLLQSIQQQDKKVTIRGKQIKEGDQYYSVIELHGNLTLAYSLYYTGLVLNREDLKEIAYQLTLEASSKDPKNSGIMYFDRYSFQDVGMSHGLGGVTYLLFKLNNWMKDSKIKENIAVWEKEFLKNTDKILSIEEKILMPEIFQKDHNEYPYDKYSLLDGILGSGLVISSLHYNQDNWGNYLAMY</sequence>
<reference evidence="1 2" key="1">
    <citation type="journal article" date="2013" name="Int. J. Syst. Evol. Microbiol.">
        <title>Aquimarina gracilis sp. nov., isolated from the gut microflora of a mussel, Mytilus coruscus, and emended description of Aquimarina spongiae.</title>
        <authorList>
            <person name="Park S.C."/>
            <person name="Choe H.N."/>
            <person name="Baik K.S."/>
            <person name="Seong C.N."/>
        </authorList>
    </citation>
    <scope>NUCLEOTIDE SEQUENCE [LARGE SCALE GENOMIC DNA]</scope>
    <source>
        <strain evidence="1 2">PSC32</strain>
    </source>
</reference>
<organism evidence="1 2">
    <name type="scientific">Aquimarina gracilis</name>
    <dbReference type="NCBI Taxonomy" id="874422"/>
    <lineage>
        <taxon>Bacteria</taxon>
        <taxon>Pseudomonadati</taxon>
        <taxon>Bacteroidota</taxon>
        <taxon>Flavobacteriia</taxon>
        <taxon>Flavobacteriales</taxon>
        <taxon>Flavobacteriaceae</taxon>
        <taxon>Aquimarina</taxon>
    </lineage>
</organism>
<protein>
    <submittedName>
        <fullName evidence="1">Lanthionine synthetase LanC family protein</fullName>
    </submittedName>
</protein>
<dbReference type="Pfam" id="PF05147">
    <property type="entry name" value="LANC_like"/>
    <property type="match status" value="1"/>
</dbReference>
<name>A0ABU6A0E8_9FLAO</name>
<comment type="caution">
    <text evidence="1">The sequence shown here is derived from an EMBL/GenBank/DDBJ whole genome shotgun (WGS) entry which is preliminary data.</text>
</comment>
<accession>A0ABU6A0E8</accession>
<gene>
    <name evidence="1" type="ORF">U6A24_18895</name>
</gene>
<proteinExistence type="predicted"/>
<dbReference type="EMBL" id="JAYKLX010000009">
    <property type="protein sequence ID" value="MEB3347551.1"/>
    <property type="molecule type" value="Genomic_DNA"/>
</dbReference>
<evidence type="ECO:0000313" key="1">
    <source>
        <dbReference type="EMBL" id="MEB3347551.1"/>
    </source>
</evidence>
<evidence type="ECO:0000313" key="2">
    <source>
        <dbReference type="Proteomes" id="UP001327027"/>
    </source>
</evidence>
<keyword evidence="2" id="KW-1185">Reference proteome</keyword>
<dbReference type="SMART" id="SM01260">
    <property type="entry name" value="LANC_like"/>
    <property type="match status" value="1"/>
</dbReference>